<organism evidence="3 4">
    <name type="scientific">Hymenoscyphus fraxineus</name>
    <dbReference type="NCBI Taxonomy" id="746836"/>
    <lineage>
        <taxon>Eukaryota</taxon>
        <taxon>Fungi</taxon>
        <taxon>Dikarya</taxon>
        <taxon>Ascomycota</taxon>
        <taxon>Pezizomycotina</taxon>
        <taxon>Leotiomycetes</taxon>
        <taxon>Helotiales</taxon>
        <taxon>Helotiaceae</taxon>
        <taxon>Hymenoscyphus</taxon>
    </lineage>
</organism>
<feature type="chain" id="PRO_5040242419" evidence="2">
    <location>
        <begin position="20"/>
        <end position="105"/>
    </location>
</feature>
<evidence type="ECO:0000313" key="3">
    <source>
        <dbReference type="EMBL" id="CAG8951607.1"/>
    </source>
</evidence>
<dbReference type="OrthoDB" id="10609036at2759"/>
<gene>
    <name evidence="3" type="ORF">HYFRA_00005407</name>
</gene>
<evidence type="ECO:0000313" key="4">
    <source>
        <dbReference type="Proteomes" id="UP000696280"/>
    </source>
</evidence>
<protein>
    <submittedName>
        <fullName evidence="3">Uncharacterized protein</fullName>
    </submittedName>
</protein>
<sequence length="105" mass="11190">MQIPTILMTLGYLATTAVAAIWTEELESPKPADGYLVNPNDGKQFACTQKVFCGGTVPSPAGSNDFTVERNACDQFYTDKSASPTLTGRQDLRCKGRNGGTPGID</sequence>
<accession>A0A9N9PRM1</accession>
<keyword evidence="2" id="KW-0732">Signal</keyword>
<feature type="region of interest" description="Disordered" evidence="1">
    <location>
        <begin position="79"/>
        <end position="105"/>
    </location>
</feature>
<feature type="compositionally biased region" description="Polar residues" evidence="1">
    <location>
        <begin position="79"/>
        <end position="88"/>
    </location>
</feature>
<proteinExistence type="predicted"/>
<dbReference type="EMBL" id="CAJVRL010000044">
    <property type="protein sequence ID" value="CAG8951607.1"/>
    <property type="molecule type" value="Genomic_DNA"/>
</dbReference>
<dbReference type="Proteomes" id="UP000696280">
    <property type="component" value="Unassembled WGS sequence"/>
</dbReference>
<reference evidence="3" key="1">
    <citation type="submission" date="2021-07" db="EMBL/GenBank/DDBJ databases">
        <authorList>
            <person name="Durling M."/>
        </authorList>
    </citation>
    <scope>NUCLEOTIDE SEQUENCE</scope>
</reference>
<evidence type="ECO:0000256" key="2">
    <source>
        <dbReference type="SAM" id="SignalP"/>
    </source>
</evidence>
<keyword evidence="4" id="KW-1185">Reference proteome</keyword>
<evidence type="ECO:0000256" key="1">
    <source>
        <dbReference type="SAM" id="MobiDB-lite"/>
    </source>
</evidence>
<feature type="signal peptide" evidence="2">
    <location>
        <begin position="1"/>
        <end position="19"/>
    </location>
</feature>
<dbReference type="AlphaFoldDB" id="A0A9N9PRM1"/>
<comment type="caution">
    <text evidence="3">The sequence shown here is derived from an EMBL/GenBank/DDBJ whole genome shotgun (WGS) entry which is preliminary data.</text>
</comment>
<name>A0A9N9PRM1_9HELO</name>